<organism evidence="1 2">
    <name type="scientific">Paenibacillus oceani</name>
    <dbReference type="NCBI Taxonomy" id="2772510"/>
    <lineage>
        <taxon>Bacteria</taxon>
        <taxon>Bacillati</taxon>
        <taxon>Bacillota</taxon>
        <taxon>Bacilli</taxon>
        <taxon>Bacillales</taxon>
        <taxon>Paenibacillaceae</taxon>
        <taxon>Paenibacillus</taxon>
    </lineage>
</organism>
<dbReference type="SUPFAM" id="SSF75005">
    <property type="entry name" value="Arabinanase/levansucrase/invertase"/>
    <property type="match status" value="2"/>
</dbReference>
<proteinExistence type="predicted"/>
<dbReference type="Proteomes" id="UP000639396">
    <property type="component" value="Unassembled WGS sequence"/>
</dbReference>
<name>A0A927H2J1_9BACL</name>
<gene>
    <name evidence="1" type="ORF">IDH45_25390</name>
</gene>
<protein>
    <recommendedName>
        <fullName evidence="3">Glycosyl hydrolase family 32 N-terminal domain-containing protein</fullName>
    </recommendedName>
</protein>
<sequence>MSKLKRNTTWVRDARNPILPQQPGSDYDCGGCMNPWIMQEGDQYYLYYAGWGADRHRRVCLATAPVGQAGEWERQGPVLQLGEHGEFDGNWCVLPHVVKLDDREWRLYYTGNSGIGTGLDMFPGLGMAFSEDGKHFIKHDRNPIIARTGQEGDPDQQGIAGGSVIQARLPDGTVQWRFYYTGCPTLGKDVFLNQQKQICLAVSQDGIEWEKQGAIMQRNPLHDYENVAVAGPIVQQLADDSYRMWYSAIGTRWGYYSICYAESDDGLSWNRGTHYGDNLQLGPRHGTAGNWESMMVEYPSVIEEDGHLRLFYTANNYGLTGIGTAVSTRLRATADHDGAHIASSGSGSACSLRLPEYVAWGSAVRRLSSPLAWQGPDANGMIWYEQTIVPGLRLRAIVTHGEQSLGLQMTLINQSGEALRGLKACVRLIALDEAALPAIEWAGPIRVSAESRASSALAATGLAGEMAFALELDDLPDGGTATITGTLG</sequence>
<keyword evidence="2" id="KW-1185">Reference proteome</keyword>
<evidence type="ECO:0000313" key="1">
    <source>
        <dbReference type="EMBL" id="MBD2865322.1"/>
    </source>
</evidence>
<comment type="caution">
    <text evidence="1">The sequence shown here is derived from an EMBL/GenBank/DDBJ whole genome shotgun (WGS) entry which is preliminary data.</text>
</comment>
<dbReference type="EMBL" id="JACXJA010000041">
    <property type="protein sequence ID" value="MBD2865322.1"/>
    <property type="molecule type" value="Genomic_DNA"/>
</dbReference>
<dbReference type="InterPro" id="IPR023296">
    <property type="entry name" value="Glyco_hydro_beta-prop_sf"/>
</dbReference>
<dbReference type="RefSeq" id="WP_190930945.1">
    <property type="nucleotide sequence ID" value="NZ_JACXJA010000041.1"/>
</dbReference>
<evidence type="ECO:0000313" key="2">
    <source>
        <dbReference type="Proteomes" id="UP000639396"/>
    </source>
</evidence>
<dbReference type="PANTHER" id="PTHR35279:SF1">
    <property type="entry name" value="ARABINANASE_LEVANSUCRASE_INVERTASE"/>
    <property type="match status" value="1"/>
</dbReference>
<evidence type="ECO:0008006" key="3">
    <source>
        <dbReference type="Google" id="ProtNLM"/>
    </source>
</evidence>
<dbReference type="AlphaFoldDB" id="A0A927H2J1"/>
<dbReference type="Gene3D" id="2.115.10.20">
    <property type="entry name" value="Glycosyl hydrolase domain, family 43"/>
    <property type="match status" value="2"/>
</dbReference>
<reference evidence="1" key="1">
    <citation type="submission" date="2020-09" db="EMBL/GenBank/DDBJ databases">
        <title>A novel bacterium of genus Paenibacillus, isolated from South China Sea.</title>
        <authorList>
            <person name="Huang H."/>
            <person name="Mo K."/>
            <person name="Hu Y."/>
        </authorList>
    </citation>
    <scope>NUCLEOTIDE SEQUENCE</scope>
    <source>
        <strain evidence="1">IB182363</strain>
    </source>
</reference>
<accession>A0A927H2J1</accession>
<dbReference type="PANTHER" id="PTHR35279">
    <property type="match status" value="1"/>
</dbReference>